<dbReference type="SUPFAM" id="SSF53300">
    <property type="entry name" value="vWA-like"/>
    <property type="match status" value="1"/>
</dbReference>
<evidence type="ECO:0000313" key="3">
    <source>
        <dbReference type="Proteomes" id="UP000828390"/>
    </source>
</evidence>
<dbReference type="Gene3D" id="3.40.50.410">
    <property type="entry name" value="von Willebrand factor, type A domain"/>
    <property type="match status" value="1"/>
</dbReference>
<dbReference type="InterPro" id="IPR050525">
    <property type="entry name" value="ECM_Assembly_Org"/>
</dbReference>
<dbReference type="InterPro" id="IPR002035">
    <property type="entry name" value="VWF_A"/>
</dbReference>
<dbReference type="AlphaFoldDB" id="A0A9D4GB81"/>
<reference evidence="2" key="2">
    <citation type="submission" date="2020-11" db="EMBL/GenBank/DDBJ databases">
        <authorList>
            <person name="McCartney M.A."/>
            <person name="Auch B."/>
            <person name="Kono T."/>
            <person name="Mallez S."/>
            <person name="Becker A."/>
            <person name="Gohl D.M."/>
            <person name="Silverstein K.A.T."/>
            <person name="Koren S."/>
            <person name="Bechman K.B."/>
            <person name="Herman A."/>
            <person name="Abrahante J.E."/>
            <person name="Garbe J."/>
        </authorList>
    </citation>
    <scope>NUCLEOTIDE SEQUENCE</scope>
    <source>
        <strain evidence="2">Duluth1</strain>
        <tissue evidence="2">Whole animal</tissue>
    </source>
</reference>
<accession>A0A9D4GB81</accession>
<organism evidence="2 3">
    <name type="scientific">Dreissena polymorpha</name>
    <name type="common">Zebra mussel</name>
    <name type="synonym">Mytilus polymorpha</name>
    <dbReference type="NCBI Taxonomy" id="45954"/>
    <lineage>
        <taxon>Eukaryota</taxon>
        <taxon>Metazoa</taxon>
        <taxon>Spiralia</taxon>
        <taxon>Lophotrochozoa</taxon>
        <taxon>Mollusca</taxon>
        <taxon>Bivalvia</taxon>
        <taxon>Autobranchia</taxon>
        <taxon>Heteroconchia</taxon>
        <taxon>Euheterodonta</taxon>
        <taxon>Imparidentia</taxon>
        <taxon>Neoheterodontei</taxon>
        <taxon>Myida</taxon>
        <taxon>Dreissenoidea</taxon>
        <taxon>Dreissenidae</taxon>
        <taxon>Dreissena</taxon>
    </lineage>
</organism>
<evidence type="ECO:0000259" key="1">
    <source>
        <dbReference type="PROSITE" id="PS50234"/>
    </source>
</evidence>
<dbReference type="PANTHER" id="PTHR24020">
    <property type="entry name" value="COLLAGEN ALPHA"/>
    <property type="match status" value="1"/>
</dbReference>
<sequence>MRQVQTKDRQPHTQPILYDSILGISRCEAVPADVVFVLDSSLSQTEEQFNKQLDFVARFVNAVNVSDTEFQFSVVTFSTNAVIELEFDSLSKDAIKASLFCELTINRFYNLMIEM</sequence>
<feature type="domain" description="VWFA" evidence="1">
    <location>
        <begin position="33"/>
        <end position="93"/>
    </location>
</feature>
<dbReference type="InterPro" id="IPR036465">
    <property type="entry name" value="vWFA_dom_sf"/>
</dbReference>
<comment type="caution">
    <text evidence="2">The sequence shown here is derived from an EMBL/GenBank/DDBJ whole genome shotgun (WGS) entry which is preliminary data.</text>
</comment>
<name>A0A9D4GB81_DREPO</name>
<gene>
    <name evidence="2" type="ORF">DPMN_142398</name>
</gene>
<dbReference type="PANTHER" id="PTHR24020:SF20">
    <property type="entry name" value="PH DOMAIN-CONTAINING PROTEIN"/>
    <property type="match status" value="1"/>
</dbReference>
<evidence type="ECO:0000313" key="2">
    <source>
        <dbReference type="EMBL" id="KAH3813925.1"/>
    </source>
</evidence>
<proteinExistence type="predicted"/>
<dbReference type="Proteomes" id="UP000828390">
    <property type="component" value="Unassembled WGS sequence"/>
</dbReference>
<dbReference type="PROSITE" id="PS50234">
    <property type="entry name" value="VWFA"/>
    <property type="match status" value="1"/>
</dbReference>
<protein>
    <recommendedName>
        <fullName evidence="1">VWFA domain-containing protein</fullName>
    </recommendedName>
</protein>
<keyword evidence="3" id="KW-1185">Reference proteome</keyword>
<reference evidence="2" key="1">
    <citation type="journal article" date="2019" name="bioRxiv">
        <title>The Genome of the Zebra Mussel, Dreissena polymorpha: A Resource for Invasive Species Research.</title>
        <authorList>
            <person name="McCartney M.A."/>
            <person name="Auch B."/>
            <person name="Kono T."/>
            <person name="Mallez S."/>
            <person name="Zhang Y."/>
            <person name="Obille A."/>
            <person name="Becker A."/>
            <person name="Abrahante J.E."/>
            <person name="Garbe J."/>
            <person name="Badalamenti J.P."/>
            <person name="Herman A."/>
            <person name="Mangelson H."/>
            <person name="Liachko I."/>
            <person name="Sullivan S."/>
            <person name="Sone E.D."/>
            <person name="Koren S."/>
            <person name="Silverstein K.A.T."/>
            <person name="Beckman K.B."/>
            <person name="Gohl D.M."/>
        </authorList>
    </citation>
    <scope>NUCLEOTIDE SEQUENCE</scope>
    <source>
        <strain evidence="2">Duluth1</strain>
        <tissue evidence="2">Whole animal</tissue>
    </source>
</reference>
<dbReference type="EMBL" id="JAIWYP010000006">
    <property type="protein sequence ID" value="KAH3813925.1"/>
    <property type="molecule type" value="Genomic_DNA"/>
</dbReference>
<dbReference type="Pfam" id="PF00092">
    <property type="entry name" value="VWA"/>
    <property type="match status" value="1"/>
</dbReference>